<comment type="catalytic activity">
    <reaction evidence="1">
        <text>ATP + protein L-histidine = ADP + protein N-phospho-L-histidine.</text>
        <dbReference type="EC" id="2.7.13.3"/>
    </reaction>
</comment>
<dbReference type="CDD" id="cd00082">
    <property type="entry name" value="HisKA"/>
    <property type="match status" value="1"/>
</dbReference>
<name>A0ABY4KSR7_9PSED</name>
<feature type="domain" description="Response regulatory" evidence="8">
    <location>
        <begin position="443"/>
        <end position="557"/>
    </location>
</feature>
<feature type="region of interest" description="Disordered" evidence="6">
    <location>
        <begin position="560"/>
        <end position="585"/>
    </location>
</feature>
<dbReference type="SMART" id="SM00448">
    <property type="entry name" value="REC"/>
    <property type="match status" value="1"/>
</dbReference>
<dbReference type="Pfam" id="PF00512">
    <property type="entry name" value="HisKA"/>
    <property type="match status" value="1"/>
</dbReference>
<evidence type="ECO:0000259" key="8">
    <source>
        <dbReference type="PROSITE" id="PS50110"/>
    </source>
</evidence>
<dbReference type="Pfam" id="PF02518">
    <property type="entry name" value="HATPase_c"/>
    <property type="match status" value="1"/>
</dbReference>
<reference evidence="9 10" key="1">
    <citation type="submission" date="2022-04" db="EMBL/GenBank/DDBJ databases">
        <title>Pseudomonas knackmussii B09-2.</title>
        <authorList>
            <person name="Deng Y."/>
        </authorList>
    </citation>
    <scope>NUCLEOTIDE SEQUENCE [LARGE SCALE GENOMIC DNA]</scope>
    <source>
        <strain evidence="9 10">B09-2</strain>
    </source>
</reference>
<evidence type="ECO:0000256" key="1">
    <source>
        <dbReference type="ARBA" id="ARBA00000085"/>
    </source>
</evidence>
<dbReference type="Gene3D" id="3.40.50.2300">
    <property type="match status" value="1"/>
</dbReference>
<dbReference type="SMART" id="SM00388">
    <property type="entry name" value="HisKA"/>
    <property type="match status" value="1"/>
</dbReference>
<dbReference type="InterPro" id="IPR003594">
    <property type="entry name" value="HATPase_dom"/>
</dbReference>
<dbReference type="Pfam" id="PF00072">
    <property type="entry name" value="Response_reg"/>
    <property type="match status" value="1"/>
</dbReference>
<feature type="modified residue" description="4-aspartylphosphate" evidence="4">
    <location>
        <position position="493"/>
    </location>
</feature>
<dbReference type="InterPro" id="IPR011006">
    <property type="entry name" value="CheY-like_superfamily"/>
</dbReference>
<dbReference type="InterPro" id="IPR004358">
    <property type="entry name" value="Sig_transdc_His_kin-like_C"/>
</dbReference>
<keyword evidence="5" id="KW-0175">Coiled coil</keyword>
<dbReference type="InterPro" id="IPR005467">
    <property type="entry name" value="His_kinase_dom"/>
</dbReference>
<dbReference type="SMART" id="SM00387">
    <property type="entry name" value="HATPase_c"/>
    <property type="match status" value="1"/>
</dbReference>
<dbReference type="InterPro" id="IPR036890">
    <property type="entry name" value="HATPase_C_sf"/>
</dbReference>
<dbReference type="SUPFAM" id="SSF55874">
    <property type="entry name" value="ATPase domain of HSP90 chaperone/DNA topoisomerase II/histidine kinase"/>
    <property type="match status" value="1"/>
</dbReference>
<evidence type="ECO:0000313" key="9">
    <source>
        <dbReference type="EMBL" id="UPQ83928.1"/>
    </source>
</evidence>
<feature type="coiled-coil region" evidence="5">
    <location>
        <begin position="141"/>
        <end position="168"/>
    </location>
</feature>
<evidence type="ECO:0000256" key="5">
    <source>
        <dbReference type="SAM" id="Coils"/>
    </source>
</evidence>
<dbReference type="PANTHER" id="PTHR43065:SF49">
    <property type="entry name" value="HISTIDINE KINASE"/>
    <property type="match status" value="1"/>
</dbReference>
<dbReference type="PROSITE" id="PS50110">
    <property type="entry name" value="RESPONSE_REGULATORY"/>
    <property type="match status" value="1"/>
</dbReference>
<evidence type="ECO:0000256" key="6">
    <source>
        <dbReference type="SAM" id="MobiDB-lite"/>
    </source>
</evidence>
<feature type="domain" description="Histidine kinase" evidence="7">
    <location>
        <begin position="202"/>
        <end position="418"/>
    </location>
</feature>
<evidence type="ECO:0000256" key="3">
    <source>
        <dbReference type="ARBA" id="ARBA00022553"/>
    </source>
</evidence>
<dbReference type="Gene3D" id="3.30.565.10">
    <property type="entry name" value="Histidine kinase-like ATPase, C-terminal domain"/>
    <property type="match status" value="1"/>
</dbReference>
<dbReference type="SUPFAM" id="SSF47384">
    <property type="entry name" value="Homodimeric domain of signal transducing histidine kinase"/>
    <property type="match status" value="1"/>
</dbReference>
<dbReference type="EMBL" id="CP096208">
    <property type="protein sequence ID" value="UPQ83928.1"/>
    <property type="molecule type" value="Genomic_DNA"/>
</dbReference>
<dbReference type="InterPro" id="IPR003661">
    <property type="entry name" value="HisK_dim/P_dom"/>
</dbReference>
<dbReference type="Gene3D" id="1.10.287.130">
    <property type="match status" value="1"/>
</dbReference>
<keyword evidence="3 4" id="KW-0597">Phosphoprotein</keyword>
<gene>
    <name evidence="9" type="ORF">M0M42_05850</name>
</gene>
<dbReference type="InterPro" id="IPR036097">
    <property type="entry name" value="HisK_dim/P_sf"/>
</dbReference>
<evidence type="ECO:0000313" key="10">
    <source>
        <dbReference type="Proteomes" id="UP000831189"/>
    </source>
</evidence>
<organism evidence="9 10">
    <name type="scientific">Pseudomonas knackmussii</name>
    <dbReference type="NCBI Taxonomy" id="65741"/>
    <lineage>
        <taxon>Bacteria</taxon>
        <taxon>Pseudomonadati</taxon>
        <taxon>Pseudomonadota</taxon>
        <taxon>Gammaproteobacteria</taxon>
        <taxon>Pseudomonadales</taxon>
        <taxon>Pseudomonadaceae</taxon>
        <taxon>Pseudomonas</taxon>
    </lineage>
</organism>
<dbReference type="SUPFAM" id="SSF52172">
    <property type="entry name" value="CheY-like"/>
    <property type="match status" value="2"/>
</dbReference>
<protein>
    <recommendedName>
        <fullName evidence="2">histidine kinase</fullName>
        <ecNumber evidence="2">2.7.13.3</ecNumber>
    </recommendedName>
</protein>
<dbReference type="PANTHER" id="PTHR43065">
    <property type="entry name" value="SENSOR HISTIDINE KINASE"/>
    <property type="match status" value="1"/>
</dbReference>
<proteinExistence type="predicted"/>
<dbReference type="Proteomes" id="UP000831189">
    <property type="component" value="Chromosome"/>
</dbReference>
<evidence type="ECO:0000256" key="2">
    <source>
        <dbReference type="ARBA" id="ARBA00012438"/>
    </source>
</evidence>
<dbReference type="PRINTS" id="PR00344">
    <property type="entry name" value="BCTRLSENSOR"/>
</dbReference>
<evidence type="ECO:0000256" key="4">
    <source>
        <dbReference type="PROSITE-ProRule" id="PRU00169"/>
    </source>
</evidence>
<accession>A0ABY4KSR7</accession>
<keyword evidence="10" id="KW-1185">Reference proteome</keyword>
<dbReference type="InterPro" id="IPR001789">
    <property type="entry name" value="Sig_transdc_resp-reg_receiver"/>
</dbReference>
<sequence>MTTTPKPESPRVVVFAPIGRDGPASADLLRRSGMTADVCHSVAEVLERAERDADAVFIAEEALFGQDLQALSAWIDQQPAWSDFPFVVLTSKHRQPAVSAWRQRMVATLRNVSLLERPVQSITLTSAIQAAVRGRLRQYEVRALLEERERASHELEALVVERTKALEQANVDLRTQMAERVTIEETLRQTQKIEAIGQLTGGIAHDFNNLLMVIAGGLDMLDRRSDPERRQRLMDGMRQAAQRGAALTRQLLAFSRRQSLAPEPVDLAHRISRMRELLDRSLRGDVHVDVQFAPDLWPVEVDPGELELVILNLAVNARDAMPEGGTILLQASNAPDEQVLDQRGDFVRLAVIDSGTGIPVELRERVFDPFFTTKEIGKGSGLGLAQVYGFARQSGGTVWINSESGFGTSVVLLLPRSTNVPDGLAQNDGLQTERTLENDSAGNVLLVDDDEEVAALVAEMLEHLGYSVTHAASAAAALGALANGRDVDIVFSDVMMPGGMNGVELAREIRTRHLDIPVLLTSGYAEAVKKAATAEGVYVLAKPYRLEELALAIKGAMEDPATPNEAEKPLASAPLSAPYDPPQQV</sequence>
<dbReference type="EC" id="2.7.13.3" evidence="2"/>
<evidence type="ECO:0000259" key="7">
    <source>
        <dbReference type="PROSITE" id="PS50109"/>
    </source>
</evidence>
<dbReference type="PROSITE" id="PS50109">
    <property type="entry name" value="HIS_KIN"/>
    <property type="match status" value="1"/>
</dbReference>